<feature type="transmembrane region" description="Helical" evidence="3">
    <location>
        <begin position="325"/>
        <end position="344"/>
    </location>
</feature>
<organism evidence="6 7">
    <name type="scientific">Haloferax larsenii</name>
    <dbReference type="NCBI Taxonomy" id="302484"/>
    <lineage>
        <taxon>Archaea</taxon>
        <taxon>Methanobacteriati</taxon>
        <taxon>Methanobacteriota</taxon>
        <taxon>Stenosarchaea group</taxon>
        <taxon>Halobacteria</taxon>
        <taxon>Halobacteriales</taxon>
        <taxon>Haloferacaceae</taxon>
        <taxon>Haloferax</taxon>
    </lineage>
</organism>
<evidence type="ECO:0000256" key="1">
    <source>
        <dbReference type="ARBA" id="ARBA00022729"/>
    </source>
</evidence>
<evidence type="ECO:0000259" key="4">
    <source>
        <dbReference type="Pfam" id="PF18204"/>
    </source>
</evidence>
<dbReference type="RefSeq" id="WP_074792828.1">
    <property type="nucleotide sequence ID" value="NZ_FOAD01000002.1"/>
</dbReference>
<name>A0A1H7L2Z3_HALLR</name>
<evidence type="ECO:0000256" key="3">
    <source>
        <dbReference type="SAM" id="Phobius"/>
    </source>
</evidence>
<keyword evidence="3" id="KW-1133">Transmembrane helix</keyword>
<feature type="domain" description="DUF7827" evidence="5">
    <location>
        <begin position="28"/>
        <end position="136"/>
    </location>
</feature>
<feature type="compositionally biased region" description="Low complexity" evidence="2">
    <location>
        <begin position="300"/>
        <end position="323"/>
    </location>
</feature>
<keyword evidence="1" id="KW-0732">Signal</keyword>
<gene>
    <name evidence="6" type="ORF">SAMN04488691_102190</name>
</gene>
<dbReference type="InterPro" id="IPR057149">
    <property type="entry name" value="DUF7827"/>
</dbReference>
<dbReference type="InterPro" id="IPR026371">
    <property type="entry name" value="PGF_CTERM"/>
</dbReference>
<dbReference type="NCBIfam" id="TIGR04126">
    <property type="entry name" value="PGF_CTERM"/>
    <property type="match status" value="1"/>
</dbReference>
<evidence type="ECO:0000256" key="2">
    <source>
        <dbReference type="SAM" id="MobiDB-lite"/>
    </source>
</evidence>
<feature type="region of interest" description="Disordered" evidence="2">
    <location>
        <begin position="288"/>
        <end position="323"/>
    </location>
</feature>
<reference evidence="6 7" key="1">
    <citation type="submission" date="2016-10" db="EMBL/GenBank/DDBJ databases">
        <authorList>
            <person name="de Groot N.N."/>
        </authorList>
    </citation>
    <scope>NUCLEOTIDE SEQUENCE [LARGE SCALE GENOMIC DNA]</scope>
    <source>
        <strain evidence="6 7">CDM_5</strain>
    </source>
</reference>
<dbReference type="OrthoDB" id="293263at2157"/>
<evidence type="ECO:0000259" key="5">
    <source>
        <dbReference type="Pfam" id="PF25162"/>
    </source>
</evidence>
<evidence type="ECO:0000313" key="7">
    <source>
        <dbReference type="Proteomes" id="UP000183894"/>
    </source>
</evidence>
<proteinExistence type="predicted"/>
<dbReference type="GO" id="GO:0030115">
    <property type="term" value="C:S-layer"/>
    <property type="evidence" value="ECO:0007669"/>
    <property type="project" value="UniProtKB-SubCell"/>
</dbReference>
<feature type="region of interest" description="Disordered" evidence="2">
    <location>
        <begin position="155"/>
        <end position="186"/>
    </location>
</feature>
<keyword evidence="3" id="KW-0472">Membrane</keyword>
<sequence>MFPSKRIELLTTLVVVALLASAATPVSAASGNSEFADDEFTGDRGTVIEITLNTLDDANDTVNLHIGNEVNGFLVHVTAVDEDGDGSVTLALNTSTAGQTAASSYISAVGDDSISNVTQESDLLADLMDAGTYPMKAGPMDNSSDTATLLVEENESATDPIEATPKPKPPEEVEKGYAGPPNEDGLVTIPLVFDTSRTMSVEISSEETAYNTTLELVDGNRDYKTNVTLDLTATDQPPSEYISVSNGDQIEDITWNESATEFKTEHHYRISLSSPQSNFSTFLIIDERETETPKPTTSVEATPTESTTSDPATATTTGESTDTGIPGFGAALAVVALVAAAFVATRR</sequence>
<accession>A0A1H7L2Z3</accession>
<dbReference type="AlphaFoldDB" id="A0A1H7L2Z3"/>
<protein>
    <submittedName>
        <fullName evidence="6">PGF-CTERM protein</fullName>
    </submittedName>
</protein>
<dbReference type="Pfam" id="PF25162">
    <property type="entry name" value="DUF7827"/>
    <property type="match status" value="1"/>
</dbReference>
<dbReference type="Pfam" id="PF18204">
    <property type="entry name" value="PGF-CTERM"/>
    <property type="match status" value="1"/>
</dbReference>
<keyword evidence="3" id="KW-0812">Transmembrane</keyword>
<evidence type="ECO:0000313" key="6">
    <source>
        <dbReference type="EMBL" id="SEK93204.1"/>
    </source>
</evidence>
<feature type="domain" description="PGF-CTERM archaeal protein-sorting signal" evidence="4">
    <location>
        <begin position="325"/>
        <end position="347"/>
    </location>
</feature>
<dbReference type="EMBL" id="FOAD01000002">
    <property type="protein sequence ID" value="SEK93204.1"/>
    <property type="molecule type" value="Genomic_DNA"/>
</dbReference>
<dbReference type="GO" id="GO:0005886">
    <property type="term" value="C:plasma membrane"/>
    <property type="evidence" value="ECO:0007669"/>
    <property type="project" value="UniProtKB-SubCell"/>
</dbReference>
<dbReference type="Proteomes" id="UP000183894">
    <property type="component" value="Unassembled WGS sequence"/>
</dbReference>